<evidence type="ECO:0000313" key="1">
    <source>
        <dbReference type="EMBL" id="TFK82721.1"/>
    </source>
</evidence>
<dbReference type="AlphaFoldDB" id="A0A5C3NZP2"/>
<keyword evidence="2" id="KW-1185">Reference proteome</keyword>
<proteinExistence type="predicted"/>
<protein>
    <submittedName>
        <fullName evidence="1">Uncharacterized protein</fullName>
    </submittedName>
</protein>
<accession>A0A5C3NZP2</accession>
<gene>
    <name evidence="1" type="ORF">K466DRAFT_288832</name>
</gene>
<organism evidence="1 2">
    <name type="scientific">Polyporus arcularius HHB13444</name>
    <dbReference type="NCBI Taxonomy" id="1314778"/>
    <lineage>
        <taxon>Eukaryota</taxon>
        <taxon>Fungi</taxon>
        <taxon>Dikarya</taxon>
        <taxon>Basidiomycota</taxon>
        <taxon>Agaricomycotina</taxon>
        <taxon>Agaricomycetes</taxon>
        <taxon>Polyporales</taxon>
        <taxon>Polyporaceae</taxon>
        <taxon>Polyporus</taxon>
    </lineage>
</organism>
<dbReference type="EMBL" id="ML211455">
    <property type="protein sequence ID" value="TFK82721.1"/>
    <property type="molecule type" value="Genomic_DNA"/>
</dbReference>
<name>A0A5C3NZP2_9APHY</name>
<reference evidence="1 2" key="1">
    <citation type="journal article" date="2019" name="Nat. Ecol. Evol.">
        <title>Megaphylogeny resolves global patterns of mushroom evolution.</title>
        <authorList>
            <person name="Varga T."/>
            <person name="Krizsan K."/>
            <person name="Foldi C."/>
            <person name="Dima B."/>
            <person name="Sanchez-Garcia M."/>
            <person name="Sanchez-Ramirez S."/>
            <person name="Szollosi G.J."/>
            <person name="Szarkandi J.G."/>
            <person name="Papp V."/>
            <person name="Albert L."/>
            <person name="Andreopoulos W."/>
            <person name="Angelini C."/>
            <person name="Antonin V."/>
            <person name="Barry K.W."/>
            <person name="Bougher N.L."/>
            <person name="Buchanan P."/>
            <person name="Buyck B."/>
            <person name="Bense V."/>
            <person name="Catcheside P."/>
            <person name="Chovatia M."/>
            <person name="Cooper J."/>
            <person name="Damon W."/>
            <person name="Desjardin D."/>
            <person name="Finy P."/>
            <person name="Geml J."/>
            <person name="Haridas S."/>
            <person name="Hughes K."/>
            <person name="Justo A."/>
            <person name="Karasinski D."/>
            <person name="Kautmanova I."/>
            <person name="Kiss B."/>
            <person name="Kocsube S."/>
            <person name="Kotiranta H."/>
            <person name="LaButti K.M."/>
            <person name="Lechner B.E."/>
            <person name="Liimatainen K."/>
            <person name="Lipzen A."/>
            <person name="Lukacs Z."/>
            <person name="Mihaltcheva S."/>
            <person name="Morgado L.N."/>
            <person name="Niskanen T."/>
            <person name="Noordeloos M.E."/>
            <person name="Ohm R.A."/>
            <person name="Ortiz-Santana B."/>
            <person name="Ovrebo C."/>
            <person name="Racz N."/>
            <person name="Riley R."/>
            <person name="Savchenko A."/>
            <person name="Shiryaev A."/>
            <person name="Soop K."/>
            <person name="Spirin V."/>
            <person name="Szebenyi C."/>
            <person name="Tomsovsky M."/>
            <person name="Tulloss R.E."/>
            <person name="Uehling J."/>
            <person name="Grigoriev I.V."/>
            <person name="Vagvolgyi C."/>
            <person name="Papp T."/>
            <person name="Martin F.M."/>
            <person name="Miettinen O."/>
            <person name="Hibbett D.S."/>
            <person name="Nagy L.G."/>
        </authorList>
    </citation>
    <scope>NUCLEOTIDE SEQUENCE [LARGE SCALE GENOMIC DNA]</scope>
    <source>
        <strain evidence="1 2">HHB13444</strain>
    </source>
</reference>
<dbReference type="InParanoid" id="A0A5C3NZP2"/>
<evidence type="ECO:0000313" key="2">
    <source>
        <dbReference type="Proteomes" id="UP000308197"/>
    </source>
</evidence>
<dbReference type="Proteomes" id="UP000308197">
    <property type="component" value="Unassembled WGS sequence"/>
</dbReference>
<sequence>MSRSGVPHVLISAYLLARKVSEVPMALSSEASIARFIRILLHYCSRSAMTTHGGTSRAQFAATFFSTIVTAPWAGSGSGSGIPALAVPSQTPKVDSCEVSHAAPGLVWLFSLVRMESMATVPASMTTQLSSSRLYYIANVGFEPDLRKVGVPPWRDCVTTACV</sequence>